<evidence type="ECO:0000256" key="2">
    <source>
        <dbReference type="ARBA" id="ARBA00022771"/>
    </source>
</evidence>
<evidence type="ECO:0000313" key="8">
    <source>
        <dbReference type="EMBL" id="GAV04635.1"/>
    </source>
</evidence>
<evidence type="ECO:0000256" key="4">
    <source>
        <dbReference type="ARBA" id="ARBA00023125"/>
    </source>
</evidence>
<keyword evidence="4 5" id="KW-0238">DNA-binding</keyword>
<evidence type="ECO:0000256" key="3">
    <source>
        <dbReference type="ARBA" id="ARBA00022833"/>
    </source>
</evidence>
<dbReference type="SMART" id="SM00980">
    <property type="entry name" value="THAP"/>
    <property type="match status" value="1"/>
</dbReference>
<evidence type="ECO:0000256" key="5">
    <source>
        <dbReference type="PROSITE-ProRule" id="PRU00309"/>
    </source>
</evidence>
<dbReference type="Proteomes" id="UP000186922">
    <property type="component" value="Unassembled WGS sequence"/>
</dbReference>
<gene>
    <name evidence="8" type="primary">RvY_14894</name>
    <name evidence="8" type="synonym">RvY_14894.1</name>
    <name evidence="8" type="ORF">RvY_14894-1</name>
</gene>
<dbReference type="PROSITE" id="PS50950">
    <property type="entry name" value="ZF_THAP"/>
    <property type="match status" value="1"/>
</dbReference>
<dbReference type="Pfam" id="PF05485">
    <property type="entry name" value="THAP"/>
    <property type="match status" value="1"/>
</dbReference>
<protein>
    <recommendedName>
        <fullName evidence="7">THAP-type domain-containing protein</fullName>
    </recommendedName>
</protein>
<feature type="region of interest" description="Disordered" evidence="6">
    <location>
        <begin position="105"/>
        <end position="127"/>
    </location>
</feature>
<proteinExistence type="predicted"/>
<dbReference type="SUPFAM" id="SSF57716">
    <property type="entry name" value="Glucocorticoid receptor-like (DNA-binding domain)"/>
    <property type="match status" value="1"/>
</dbReference>
<dbReference type="AlphaFoldDB" id="A0A1D1VSW1"/>
<evidence type="ECO:0000259" key="7">
    <source>
        <dbReference type="PROSITE" id="PS50950"/>
    </source>
</evidence>
<organism evidence="8 9">
    <name type="scientific">Ramazzottius varieornatus</name>
    <name type="common">Water bear</name>
    <name type="synonym">Tardigrade</name>
    <dbReference type="NCBI Taxonomy" id="947166"/>
    <lineage>
        <taxon>Eukaryota</taxon>
        <taxon>Metazoa</taxon>
        <taxon>Ecdysozoa</taxon>
        <taxon>Tardigrada</taxon>
        <taxon>Eutardigrada</taxon>
        <taxon>Parachela</taxon>
        <taxon>Hypsibioidea</taxon>
        <taxon>Ramazzottiidae</taxon>
        <taxon>Ramazzottius</taxon>
    </lineage>
</organism>
<dbReference type="GO" id="GO:0003677">
    <property type="term" value="F:DNA binding"/>
    <property type="evidence" value="ECO:0007669"/>
    <property type="project" value="UniProtKB-UniRule"/>
</dbReference>
<dbReference type="InterPro" id="IPR006612">
    <property type="entry name" value="THAP_Znf"/>
</dbReference>
<sequence length="329" mass="37403">MAVAASRSPRRCFVRGCPVDKATCPSIPLHCLDKPTGALLFTWQSFCNHPGRAIFPKTFYICSAHFTRDCYTQGNKLIKGSIPTISSTLLSSSFLNLAGTSDKTLLQTPEKEERDREQVSAPNTREHYRKRDCSRTECEESLPLPNVSHALKTAAVSEASCCPKFKNLLDLQPSMSALHLPSGWVYQDPSQLPNLALFSKLDEDGRVQKSVSYNAELSPRIYIRNEPYKRDIFSTIKDLCRHEVQYRVEKVDKMKVCSEAESGPPARADNRRSACDLVIEEGWRLNKCRTCYNSDRNISRKQEREVHTKARYSRDRLLLKVLRRQVGKG</sequence>
<evidence type="ECO:0000256" key="6">
    <source>
        <dbReference type="SAM" id="MobiDB-lite"/>
    </source>
</evidence>
<keyword evidence="9" id="KW-1185">Reference proteome</keyword>
<evidence type="ECO:0000313" key="9">
    <source>
        <dbReference type="Proteomes" id="UP000186922"/>
    </source>
</evidence>
<keyword evidence="2 5" id="KW-0863">Zinc-finger</keyword>
<keyword evidence="3" id="KW-0862">Zinc</keyword>
<dbReference type="EMBL" id="BDGG01000011">
    <property type="protein sequence ID" value="GAV04635.1"/>
    <property type="molecule type" value="Genomic_DNA"/>
</dbReference>
<evidence type="ECO:0000256" key="1">
    <source>
        <dbReference type="ARBA" id="ARBA00022723"/>
    </source>
</evidence>
<reference evidence="8 9" key="1">
    <citation type="journal article" date="2016" name="Nat. Commun.">
        <title>Extremotolerant tardigrade genome and improved radiotolerance of human cultured cells by tardigrade-unique protein.</title>
        <authorList>
            <person name="Hashimoto T."/>
            <person name="Horikawa D.D."/>
            <person name="Saito Y."/>
            <person name="Kuwahara H."/>
            <person name="Kozuka-Hata H."/>
            <person name="Shin-I T."/>
            <person name="Minakuchi Y."/>
            <person name="Ohishi K."/>
            <person name="Motoyama A."/>
            <person name="Aizu T."/>
            <person name="Enomoto A."/>
            <person name="Kondo K."/>
            <person name="Tanaka S."/>
            <person name="Hara Y."/>
            <person name="Koshikawa S."/>
            <person name="Sagara H."/>
            <person name="Miura T."/>
            <person name="Yokobori S."/>
            <person name="Miyagawa K."/>
            <person name="Suzuki Y."/>
            <person name="Kubo T."/>
            <person name="Oyama M."/>
            <person name="Kohara Y."/>
            <person name="Fujiyama A."/>
            <person name="Arakawa K."/>
            <person name="Katayama T."/>
            <person name="Toyoda A."/>
            <person name="Kunieda T."/>
        </authorList>
    </citation>
    <scope>NUCLEOTIDE SEQUENCE [LARGE SCALE GENOMIC DNA]</scope>
    <source>
        <strain evidence="8 9">YOKOZUNA-1</strain>
    </source>
</reference>
<accession>A0A1D1VSW1</accession>
<keyword evidence="1" id="KW-0479">Metal-binding</keyword>
<feature type="domain" description="THAP-type" evidence="7">
    <location>
        <begin position="8"/>
        <end position="86"/>
    </location>
</feature>
<name>A0A1D1VSW1_RAMVA</name>
<comment type="caution">
    <text evidence="8">The sequence shown here is derived from an EMBL/GenBank/DDBJ whole genome shotgun (WGS) entry which is preliminary data.</text>
</comment>
<feature type="compositionally biased region" description="Basic and acidic residues" evidence="6">
    <location>
        <begin position="109"/>
        <end position="127"/>
    </location>
</feature>
<dbReference type="GO" id="GO:0008270">
    <property type="term" value="F:zinc ion binding"/>
    <property type="evidence" value="ECO:0007669"/>
    <property type="project" value="UniProtKB-KW"/>
</dbReference>